<keyword evidence="4 9" id="KW-0812">Transmembrane</keyword>
<accession>A0A1G2FGZ4</accession>
<evidence type="ECO:0000256" key="9">
    <source>
        <dbReference type="RuleBase" id="RU365087"/>
    </source>
</evidence>
<keyword evidence="5 9" id="KW-0653">Protein transport</keyword>
<evidence type="ECO:0000256" key="6">
    <source>
        <dbReference type="ARBA" id="ARBA00022989"/>
    </source>
</evidence>
<protein>
    <recommendedName>
        <fullName evidence="9">Protein-export membrane protein SecG</fullName>
    </recommendedName>
</protein>
<keyword evidence="7 9" id="KW-0811">Translocation</keyword>
<comment type="similarity">
    <text evidence="2 9">Belongs to the SecG family.</text>
</comment>
<evidence type="ECO:0000256" key="4">
    <source>
        <dbReference type="ARBA" id="ARBA00022692"/>
    </source>
</evidence>
<dbReference type="Pfam" id="PF03840">
    <property type="entry name" value="SecG"/>
    <property type="match status" value="1"/>
</dbReference>
<evidence type="ECO:0000313" key="11">
    <source>
        <dbReference type="Proteomes" id="UP000177061"/>
    </source>
</evidence>
<keyword evidence="8 9" id="KW-0472">Membrane</keyword>
<comment type="function">
    <text evidence="9">Involved in protein export. Participates in an early event of protein translocation.</text>
</comment>
<dbReference type="NCBIfam" id="TIGR00810">
    <property type="entry name" value="secG"/>
    <property type="match status" value="1"/>
</dbReference>
<dbReference type="GO" id="GO:0005886">
    <property type="term" value="C:plasma membrane"/>
    <property type="evidence" value="ECO:0007669"/>
    <property type="project" value="UniProtKB-SubCell"/>
</dbReference>
<evidence type="ECO:0000256" key="7">
    <source>
        <dbReference type="ARBA" id="ARBA00023010"/>
    </source>
</evidence>
<feature type="transmembrane region" description="Helical" evidence="9">
    <location>
        <begin position="50"/>
        <end position="71"/>
    </location>
</feature>
<dbReference type="AlphaFoldDB" id="A0A1G2FGZ4"/>
<keyword evidence="3 9" id="KW-0813">Transport</keyword>
<evidence type="ECO:0000256" key="3">
    <source>
        <dbReference type="ARBA" id="ARBA00022448"/>
    </source>
</evidence>
<dbReference type="GO" id="GO:0015450">
    <property type="term" value="F:protein-transporting ATPase activity"/>
    <property type="evidence" value="ECO:0007669"/>
    <property type="project" value="UniProtKB-UniRule"/>
</dbReference>
<comment type="caution">
    <text evidence="10">The sequence shown here is derived from an EMBL/GenBank/DDBJ whole genome shotgun (WGS) entry which is preliminary data.</text>
</comment>
<evidence type="ECO:0000256" key="5">
    <source>
        <dbReference type="ARBA" id="ARBA00022927"/>
    </source>
</evidence>
<evidence type="ECO:0000256" key="2">
    <source>
        <dbReference type="ARBA" id="ARBA00008445"/>
    </source>
</evidence>
<dbReference type="EMBL" id="MHNB01000021">
    <property type="protein sequence ID" value="OGZ36801.1"/>
    <property type="molecule type" value="Genomic_DNA"/>
</dbReference>
<evidence type="ECO:0000256" key="1">
    <source>
        <dbReference type="ARBA" id="ARBA00004141"/>
    </source>
</evidence>
<evidence type="ECO:0000313" key="10">
    <source>
        <dbReference type="EMBL" id="OGZ36801.1"/>
    </source>
</evidence>
<keyword evidence="6 9" id="KW-1133">Transmembrane helix</keyword>
<dbReference type="Proteomes" id="UP000177061">
    <property type="component" value="Unassembled WGS sequence"/>
</dbReference>
<dbReference type="GO" id="GO:0009306">
    <property type="term" value="P:protein secretion"/>
    <property type="evidence" value="ECO:0007669"/>
    <property type="project" value="UniProtKB-UniRule"/>
</dbReference>
<evidence type="ECO:0000256" key="8">
    <source>
        <dbReference type="ARBA" id="ARBA00023136"/>
    </source>
</evidence>
<comment type="subcellular location">
    <subcellularLocation>
        <location evidence="9">Cell membrane</location>
        <topology evidence="9">Multi-pass membrane protein</topology>
    </subcellularLocation>
    <subcellularLocation>
        <location evidence="1">Membrane</location>
        <topology evidence="1">Multi-pass membrane protein</topology>
    </subcellularLocation>
</comment>
<dbReference type="InterPro" id="IPR004692">
    <property type="entry name" value="SecG"/>
</dbReference>
<organism evidence="10 11">
    <name type="scientific">Candidatus Portnoybacteria bacterium RIFCSPHIGHO2_12_FULL_38_9</name>
    <dbReference type="NCBI Taxonomy" id="1801997"/>
    <lineage>
        <taxon>Bacteria</taxon>
        <taxon>Candidatus Portnoyibacteriota</taxon>
    </lineage>
</organism>
<dbReference type="STRING" id="1801997.A3J64_02550"/>
<gene>
    <name evidence="10" type="ORF">A3J64_02550</name>
</gene>
<name>A0A1G2FGZ4_9BACT</name>
<keyword evidence="9" id="KW-1003">Cell membrane</keyword>
<reference evidence="10 11" key="1">
    <citation type="journal article" date="2016" name="Nat. Commun.">
        <title>Thousands of microbial genomes shed light on interconnected biogeochemical processes in an aquifer system.</title>
        <authorList>
            <person name="Anantharaman K."/>
            <person name="Brown C.T."/>
            <person name="Hug L.A."/>
            <person name="Sharon I."/>
            <person name="Castelle C.J."/>
            <person name="Probst A.J."/>
            <person name="Thomas B.C."/>
            <person name="Singh A."/>
            <person name="Wilkins M.J."/>
            <person name="Karaoz U."/>
            <person name="Brodie E.L."/>
            <person name="Williams K.H."/>
            <person name="Hubbard S.S."/>
            <person name="Banfield J.F."/>
        </authorList>
    </citation>
    <scope>NUCLEOTIDE SEQUENCE [LARGE SCALE GENOMIC DNA]</scope>
</reference>
<proteinExistence type="inferred from homology"/>
<sequence>MQFILNLSQIIISFALIATILLQQRGSGGSAIFGSGGGAGYYTKRGFEKILFIATIILAALFIISAFVNLLI</sequence>
<comment type="caution">
    <text evidence="9">Lacks conserved residue(s) required for the propagation of feature annotation.</text>
</comment>